<dbReference type="AlphaFoldDB" id="A0A916JMB0"/>
<protein>
    <submittedName>
        <fullName evidence="1">Uncharacterized protein</fullName>
    </submittedName>
</protein>
<sequence length="125" mass="13991">MLKFIASITLFCLVSCNSVKRSLSGVYTGGKSLEAVNVRLNLKYSGRFTYYTQQGLDFFETEGTWNVLNDSMIVLSSSIQGVIEDTINSEIILPPRRLVVVFESDTILVHKGCALSKEYFLGCKY</sequence>
<accession>A0A916JMB0</accession>
<organism evidence="1 2">
    <name type="scientific">Parvicella tangerina</name>
    <dbReference type="NCBI Taxonomy" id="2829795"/>
    <lineage>
        <taxon>Bacteria</taxon>
        <taxon>Pseudomonadati</taxon>
        <taxon>Bacteroidota</taxon>
        <taxon>Flavobacteriia</taxon>
        <taxon>Flavobacteriales</taxon>
        <taxon>Parvicellaceae</taxon>
        <taxon>Parvicella</taxon>
    </lineage>
</organism>
<evidence type="ECO:0000313" key="1">
    <source>
        <dbReference type="EMBL" id="CAG5081649.1"/>
    </source>
</evidence>
<evidence type="ECO:0000313" key="2">
    <source>
        <dbReference type="Proteomes" id="UP000683507"/>
    </source>
</evidence>
<dbReference type="EMBL" id="OU015584">
    <property type="protein sequence ID" value="CAG5081649.1"/>
    <property type="molecule type" value="Genomic_DNA"/>
</dbReference>
<dbReference type="RefSeq" id="WP_258541884.1">
    <property type="nucleotide sequence ID" value="NZ_OU015584.1"/>
</dbReference>
<name>A0A916JMB0_9FLAO</name>
<keyword evidence="2" id="KW-1185">Reference proteome</keyword>
<dbReference type="Proteomes" id="UP000683507">
    <property type="component" value="Chromosome"/>
</dbReference>
<proteinExistence type="predicted"/>
<gene>
    <name evidence="1" type="ORF">CRYO30217_01693</name>
</gene>
<dbReference type="KEGG" id="ptan:CRYO30217_01693"/>
<reference evidence="1" key="1">
    <citation type="submission" date="2021-04" db="EMBL/GenBank/DDBJ databases">
        <authorList>
            <person name="Rodrigo-Torres L."/>
            <person name="Arahal R. D."/>
            <person name="Lucena T."/>
        </authorList>
    </citation>
    <scope>NUCLEOTIDE SEQUENCE</scope>
    <source>
        <strain evidence="1">AS29M-1</strain>
    </source>
</reference>